<dbReference type="Proteomes" id="UP001378592">
    <property type="component" value="Unassembled WGS sequence"/>
</dbReference>
<evidence type="ECO:0000313" key="2">
    <source>
        <dbReference type="EMBL" id="KAK7788634.1"/>
    </source>
</evidence>
<dbReference type="InterPro" id="IPR041084">
    <property type="entry name" value="Ncstrn_small"/>
</dbReference>
<accession>A0AAN9V4T6</accession>
<keyword evidence="3" id="KW-1185">Reference proteome</keyword>
<protein>
    <recommendedName>
        <fullName evidence="1">Nicastrin small lobe domain-containing protein</fullName>
    </recommendedName>
</protein>
<reference evidence="2 3" key="1">
    <citation type="submission" date="2024-03" db="EMBL/GenBank/DDBJ databases">
        <title>The genome assembly and annotation of the cricket Gryllus longicercus Weissman &amp; Gray.</title>
        <authorList>
            <person name="Szrajer S."/>
            <person name="Gray D."/>
            <person name="Ylla G."/>
        </authorList>
    </citation>
    <scope>NUCLEOTIDE SEQUENCE [LARGE SCALE GENOMIC DNA]</scope>
    <source>
        <strain evidence="2">DAG 2021-001</strain>
        <tissue evidence="2">Whole body minus gut</tissue>
    </source>
</reference>
<name>A0AAN9V4T6_9ORTH</name>
<dbReference type="Pfam" id="PF18266">
    <property type="entry name" value="Ncstrn_small"/>
    <property type="match status" value="1"/>
</dbReference>
<organism evidence="2 3">
    <name type="scientific">Gryllus longicercus</name>
    <dbReference type="NCBI Taxonomy" id="2509291"/>
    <lineage>
        <taxon>Eukaryota</taxon>
        <taxon>Metazoa</taxon>
        <taxon>Ecdysozoa</taxon>
        <taxon>Arthropoda</taxon>
        <taxon>Hexapoda</taxon>
        <taxon>Insecta</taxon>
        <taxon>Pterygota</taxon>
        <taxon>Neoptera</taxon>
        <taxon>Polyneoptera</taxon>
        <taxon>Orthoptera</taxon>
        <taxon>Ensifera</taxon>
        <taxon>Gryllidea</taxon>
        <taxon>Grylloidea</taxon>
        <taxon>Gryllidae</taxon>
        <taxon>Gryllinae</taxon>
        <taxon>Gryllus</taxon>
    </lineage>
</organism>
<evidence type="ECO:0000259" key="1">
    <source>
        <dbReference type="Pfam" id="PF18266"/>
    </source>
</evidence>
<proteinExistence type="predicted"/>
<sequence length="68" mass="8099">MEDWGFPIFYIKKDIEKIMKCYNDYNSNGRNKKNDRSLCAMECHHSCLLLLILLRVYGGVKWSQILIQ</sequence>
<dbReference type="AlphaFoldDB" id="A0AAN9V4T6"/>
<gene>
    <name evidence="2" type="ORF">R5R35_013954</name>
</gene>
<comment type="caution">
    <text evidence="2">The sequence shown here is derived from an EMBL/GenBank/DDBJ whole genome shotgun (WGS) entry which is preliminary data.</text>
</comment>
<dbReference type="EMBL" id="JAZDUA010000987">
    <property type="protein sequence ID" value="KAK7788634.1"/>
    <property type="molecule type" value="Genomic_DNA"/>
</dbReference>
<feature type="domain" description="Nicastrin small lobe" evidence="1">
    <location>
        <begin position="1"/>
        <end position="44"/>
    </location>
</feature>
<evidence type="ECO:0000313" key="3">
    <source>
        <dbReference type="Proteomes" id="UP001378592"/>
    </source>
</evidence>